<evidence type="ECO:0000256" key="4">
    <source>
        <dbReference type="ARBA" id="ARBA00022723"/>
    </source>
</evidence>
<dbReference type="InterPro" id="IPR002933">
    <property type="entry name" value="Peptidase_M20"/>
</dbReference>
<dbReference type="InterPro" id="IPR036393">
    <property type="entry name" value="AceGlu_kinase-like_sf"/>
</dbReference>
<dbReference type="EMBL" id="JBEXPZ010000013">
    <property type="protein sequence ID" value="MET9845296.1"/>
    <property type="molecule type" value="Genomic_DNA"/>
</dbReference>
<proteinExistence type="predicted"/>
<organism evidence="14 15">
    <name type="scientific">Streptomyces ossamyceticus</name>
    <dbReference type="NCBI Taxonomy" id="249581"/>
    <lineage>
        <taxon>Bacteria</taxon>
        <taxon>Bacillati</taxon>
        <taxon>Actinomycetota</taxon>
        <taxon>Actinomycetes</taxon>
        <taxon>Kitasatosporales</taxon>
        <taxon>Streptomycetaceae</taxon>
        <taxon>Streptomyces</taxon>
    </lineage>
</organism>
<dbReference type="PANTHER" id="PTHR43808">
    <property type="entry name" value="ACETYLORNITHINE DEACETYLASE"/>
    <property type="match status" value="1"/>
</dbReference>
<dbReference type="SUPFAM" id="SSF53187">
    <property type="entry name" value="Zn-dependent exopeptidases"/>
    <property type="match status" value="1"/>
</dbReference>
<protein>
    <submittedName>
        <fullName evidence="14">M20/M25/M40 family metallo-hydrolase</fullName>
    </submittedName>
</protein>
<dbReference type="InterPro" id="IPR050072">
    <property type="entry name" value="Peptidase_M20A"/>
</dbReference>
<feature type="domain" description="Aspartate/glutamate/uridylate kinase" evidence="13">
    <location>
        <begin position="50"/>
        <end position="293"/>
    </location>
</feature>
<dbReference type="NCBIfam" id="TIGR01902">
    <property type="entry name" value="dapE-lys-deAc"/>
    <property type="match status" value="1"/>
</dbReference>
<dbReference type="PRINTS" id="PR00474">
    <property type="entry name" value="GLU5KINASE"/>
</dbReference>
<name>A0ABV2UUQ8_9ACTN</name>
<comment type="caution">
    <text evidence="14">The sequence shown here is derived from an EMBL/GenBank/DDBJ whole genome shotgun (WGS) entry which is preliminary data.</text>
</comment>
<evidence type="ECO:0000313" key="15">
    <source>
        <dbReference type="Proteomes" id="UP001550210"/>
    </source>
</evidence>
<gene>
    <name evidence="14" type="ORF">ABZZ21_12070</name>
</gene>
<dbReference type="InterPro" id="IPR010175">
    <property type="entry name" value="LysK"/>
</dbReference>
<evidence type="ECO:0000256" key="2">
    <source>
        <dbReference type="ARBA" id="ARBA00022605"/>
    </source>
</evidence>
<dbReference type="Gene3D" id="3.40.630.10">
    <property type="entry name" value="Zn peptidases"/>
    <property type="match status" value="2"/>
</dbReference>
<reference evidence="14 15" key="1">
    <citation type="submission" date="2024-06" db="EMBL/GenBank/DDBJ databases">
        <title>The Natural Products Discovery Center: Release of the First 8490 Sequenced Strains for Exploring Actinobacteria Biosynthetic Diversity.</title>
        <authorList>
            <person name="Kalkreuter E."/>
            <person name="Kautsar S.A."/>
            <person name="Yang D."/>
            <person name="Bader C.D."/>
            <person name="Teijaro C.N."/>
            <person name="Fluegel L."/>
            <person name="Davis C.M."/>
            <person name="Simpson J.R."/>
            <person name="Lauterbach L."/>
            <person name="Steele A.D."/>
            <person name="Gui C."/>
            <person name="Meng S."/>
            <person name="Li G."/>
            <person name="Viehrig K."/>
            <person name="Ye F."/>
            <person name="Su P."/>
            <person name="Kiefer A.F."/>
            <person name="Nichols A."/>
            <person name="Cepeda A.J."/>
            <person name="Yan W."/>
            <person name="Fan B."/>
            <person name="Jiang Y."/>
            <person name="Adhikari A."/>
            <person name="Zheng C.-J."/>
            <person name="Schuster L."/>
            <person name="Cowan T.M."/>
            <person name="Smanski M.J."/>
            <person name="Chevrette M.G."/>
            <person name="De Carvalho L.P.S."/>
            <person name="Shen B."/>
        </authorList>
    </citation>
    <scope>NUCLEOTIDE SEQUENCE [LARGE SCALE GENOMIC DNA]</scope>
    <source>
        <strain evidence="14 15">NPDC006434</strain>
    </source>
</reference>
<feature type="region of interest" description="Disordered" evidence="12">
    <location>
        <begin position="1"/>
        <end position="41"/>
    </location>
</feature>
<dbReference type="RefSeq" id="WP_355396033.1">
    <property type="nucleotide sequence ID" value="NZ_JBEXPZ010000013.1"/>
</dbReference>
<evidence type="ECO:0000256" key="12">
    <source>
        <dbReference type="SAM" id="MobiDB-lite"/>
    </source>
</evidence>
<keyword evidence="1" id="KW-0963">Cytoplasm</keyword>
<evidence type="ECO:0000313" key="14">
    <source>
        <dbReference type="EMBL" id="MET9845296.1"/>
    </source>
</evidence>
<evidence type="ECO:0000256" key="10">
    <source>
        <dbReference type="ARBA" id="ARBA00023154"/>
    </source>
</evidence>
<evidence type="ECO:0000256" key="11">
    <source>
        <dbReference type="ARBA" id="ARBA00023285"/>
    </source>
</evidence>
<dbReference type="InterPro" id="IPR001261">
    <property type="entry name" value="ArgE/DapE_CS"/>
</dbReference>
<keyword evidence="10" id="KW-0457">Lysine biosynthesis</keyword>
<evidence type="ECO:0000256" key="5">
    <source>
        <dbReference type="ARBA" id="ARBA00022741"/>
    </source>
</evidence>
<dbReference type="InterPro" id="IPR001057">
    <property type="entry name" value="Glu/AcGlu_kinase"/>
</dbReference>
<keyword evidence="6" id="KW-0418">Kinase</keyword>
<dbReference type="InterPro" id="IPR001048">
    <property type="entry name" value="Asp/Glu/Uridylate_kinase"/>
</dbReference>
<keyword evidence="15" id="KW-1185">Reference proteome</keyword>
<evidence type="ECO:0000256" key="6">
    <source>
        <dbReference type="ARBA" id="ARBA00022777"/>
    </source>
</evidence>
<keyword evidence="7" id="KW-0378">Hydrolase</keyword>
<dbReference type="Proteomes" id="UP001550210">
    <property type="component" value="Unassembled WGS sequence"/>
</dbReference>
<dbReference type="PANTHER" id="PTHR43808:SF28">
    <property type="entry name" value="[LYSW]-LYSINE_[LYSW]-ORNITHINE HYDROLASE"/>
    <property type="match status" value="1"/>
</dbReference>
<sequence>MTALTEHPTTVTEQPTTPTAPTAPSTSSTPTTPPVARPAAYASRSTRPLYVIKAGSATLDRGAIHKELADLVARGARVLLVAGGATGIERHYSAIGRPMPHLRLAGGDSVRYCPPEEMAHLVDAYERVTLPAVERELRALGLTVFTSVAARGGLVTGRANRPLKTVSPEGRTVVVRDHRAGVPTDVDVDGLTALLEAYDVVCLSPPVADPAGGAPLNVDADVLAAVLTGALGADHLRLVTGTAGLLTDPADPSSTLLDAYPGEGAQHAGGRMRQKVRAAEIAMRDSGADVAITGPHTMGEPSGWTRFWRTKEPAADLGLLTRVACVPSVSRDEAELAAYLAEWCRERGIDAHVDEAGNLVAARGHGPRRLLLLGHLDTVPHHWPAEWREGELWARGSVDAKGSLANFLEVLAHADIPEDGRLCVVGAVEEEISSSKGAFHARDRYSADAVVIGEPSGSGTLTLGYFGLFKLRITASVPSGHSAGMDAVSAPDRLIDVLGRIRTAVLAEAPDALSAVIDVQVDNGRERNTATGVLNFRVPPKADVDTLRALALGHAREDVRVEVLRATPGYAGGRSSALVKVFTRAFAQAGIRPRFVVKKGTSDMNTLATTWHDVPMVAYGPGDSALDHTDEERIDPMEYRTARSLLADAVNRWFALAEGSG</sequence>
<keyword evidence="3" id="KW-0808">Transferase</keyword>
<evidence type="ECO:0000256" key="9">
    <source>
        <dbReference type="ARBA" id="ARBA00022840"/>
    </source>
</evidence>
<dbReference type="Pfam" id="PF01546">
    <property type="entry name" value="Peptidase_M20"/>
    <property type="match status" value="1"/>
</dbReference>
<evidence type="ECO:0000256" key="1">
    <source>
        <dbReference type="ARBA" id="ARBA00022490"/>
    </source>
</evidence>
<keyword evidence="11" id="KW-0170">Cobalt</keyword>
<keyword evidence="4" id="KW-0479">Metal-binding</keyword>
<dbReference type="SUPFAM" id="SSF53633">
    <property type="entry name" value="Carbamate kinase-like"/>
    <property type="match status" value="1"/>
</dbReference>
<dbReference type="PROSITE" id="PS00758">
    <property type="entry name" value="ARGE_DAPE_CPG2_1"/>
    <property type="match status" value="1"/>
</dbReference>
<evidence type="ECO:0000256" key="8">
    <source>
        <dbReference type="ARBA" id="ARBA00022833"/>
    </source>
</evidence>
<accession>A0ABV2UUQ8</accession>
<dbReference type="Pfam" id="PF00696">
    <property type="entry name" value="AA_kinase"/>
    <property type="match status" value="1"/>
</dbReference>
<keyword evidence="5" id="KW-0547">Nucleotide-binding</keyword>
<keyword evidence="2" id="KW-0028">Amino-acid biosynthesis</keyword>
<feature type="compositionally biased region" description="Low complexity" evidence="12">
    <location>
        <begin position="8"/>
        <end position="30"/>
    </location>
</feature>
<dbReference type="Gene3D" id="3.40.1160.10">
    <property type="entry name" value="Acetylglutamate kinase-like"/>
    <property type="match status" value="1"/>
</dbReference>
<keyword evidence="8" id="KW-0862">Zinc</keyword>
<evidence type="ECO:0000256" key="7">
    <source>
        <dbReference type="ARBA" id="ARBA00022801"/>
    </source>
</evidence>
<keyword evidence="9" id="KW-0067">ATP-binding</keyword>
<evidence type="ECO:0000259" key="13">
    <source>
        <dbReference type="Pfam" id="PF00696"/>
    </source>
</evidence>
<evidence type="ECO:0000256" key="3">
    <source>
        <dbReference type="ARBA" id="ARBA00022679"/>
    </source>
</evidence>